<dbReference type="InParanoid" id="A2EZN0"/>
<evidence type="ECO:0000256" key="7">
    <source>
        <dbReference type="ARBA" id="ARBA00022777"/>
    </source>
</evidence>
<keyword evidence="5" id="KW-0808">Transferase</keyword>
<dbReference type="SUPFAM" id="SSF56112">
    <property type="entry name" value="Protein kinase-like (PK-like)"/>
    <property type="match status" value="1"/>
</dbReference>
<evidence type="ECO:0000256" key="3">
    <source>
        <dbReference type="ARBA" id="ARBA00022527"/>
    </source>
</evidence>
<dbReference type="Gene3D" id="3.30.200.20">
    <property type="entry name" value="Phosphorylase Kinase, domain 1"/>
    <property type="match status" value="1"/>
</dbReference>
<dbReference type="Pfam" id="PF00069">
    <property type="entry name" value="Pkinase"/>
    <property type="match status" value="1"/>
</dbReference>
<evidence type="ECO:0000256" key="9">
    <source>
        <dbReference type="ARBA" id="ARBA00047899"/>
    </source>
</evidence>
<evidence type="ECO:0000256" key="5">
    <source>
        <dbReference type="ARBA" id="ARBA00022679"/>
    </source>
</evidence>
<evidence type="ECO:0000259" key="11">
    <source>
        <dbReference type="PROSITE" id="PS50011"/>
    </source>
</evidence>
<evidence type="ECO:0000256" key="2">
    <source>
        <dbReference type="ARBA" id="ARBA00012513"/>
    </source>
</evidence>
<dbReference type="eggNOG" id="KOG0658">
    <property type="taxonomic scope" value="Eukaryota"/>
</dbReference>
<dbReference type="Gene3D" id="1.10.510.10">
    <property type="entry name" value="Transferase(Phosphotransferase) domain 1"/>
    <property type="match status" value="1"/>
</dbReference>
<dbReference type="EC" id="2.7.11.1" evidence="2"/>
<evidence type="ECO:0000313" key="12">
    <source>
        <dbReference type="EMBL" id="EAY01868.1"/>
    </source>
</evidence>
<evidence type="ECO:0000256" key="10">
    <source>
        <dbReference type="ARBA" id="ARBA00048679"/>
    </source>
</evidence>
<dbReference type="CDD" id="cd14137">
    <property type="entry name" value="STKc_GSK3"/>
    <property type="match status" value="1"/>
</dbReference>
<comment type="catalytic activity">
    <reaction evidence="9">
        <text>L-threonyl-[protein] + ATP = O-phospho-L-threonyl-[protein] + ADP + H(+)</text>
        <dbReference type="Rhea" id="RHEA:46608"/>
        <dbReference type="Rhea" id="RHEA-COMP:11060"/>
        <dbReference type="Rhea" id="RHEA-COMP:11605"/>
        <dbReference type="ChEBI" id="CHEBI:15378"/>
        <dbReference type="ChEBI" id="CHEBI:30013"/>
        <dbReference type="ChEBI" id="CHEBI:30616"/>
        <dbReference type="ChEBI" id="CHEBI:61977"/>
        <dbReference type="ChEBI" id="CHEBI:456216"/>
        <dbReference type="EC" id="2.7.11.1"/>
    </reaction>
</comment>
<keyword evidence="7 12" id="KW-0418">Kinase</keyword>
<reference evidence="12" key="1">
    <citation type="submission" date="2006-10" db="EMBL/GenBank/DDBJ databases">
        <authorList>
            <person name="Amadeo P."/>
            <person name="Zhao Q."/>
            <person name="Wortman J."/>
            <person name="Fraser-Liggett C."/>
            <person name="Carlton J."/>
        </authorList>
    </citation>
    <scope>NUCLEOTIDE SEQUENCE</scope>
    <source>
        <strain evidence="12">G3</strain>
    </source>
</reference>
<evidence type="ECO:0000256" key="6">
    <source>
        <dbReference type="ARBA" id="ARBA00022741"/>
    </source>
</evidence>
<dbReference type="EMBL" id="DS113554">
    <property type="protein sequence ID" value="EAY01868.1"/>
    <property type="molecule type" value="Genomic_DNA"/>
</dbReference>
<keyword evidence="8" id="KW-0067">ATP-binding</keyword>
<protein>
    <recommendedName>
        <fullName evidence="2">non-specific serine/threonine protein kinase</fullName>
        <ecNumber evidence="2">2.7.11.1</ecNumber>
    </recommendedName>
</protein>
<dbReference type="PROSITE" id="PS50011">
    <property type="entry name" value="PROTEIN_KINASE_DOM"/>
    <property type="match status" value="1"/>
</dbReference>
<dbReference type="InterPro" id="IPR050591">
    <property type="entry name" value="GSK-3"/>
</dbReference>
<gene>
    <name evidence="12" type="ORF">TVAG_090030</name>
</gene>
<dbReference type="PANTHER" id="PTHR24057:SF0">
    <property type="entry name" value="PROTEIN KINASE SHAGGY-RELATED"/>
    <property type="match status" value="1"/>
</dbReference>
<dbReference type="SMART" id="SM00220">
    <property type="entry name" value="S_TKc"/>
    <property type="match status" value="1"/>
</dbReference>
<dbReference type="VEuPathDB" id="TrichDB:TVAG_090030"/>
<feature type="domain" description="Protein kinase" evidence="11">
    <location>
        <begin position="24"/>
        <end position="306"/>
    </location>
</feature>
<evidence type="ECO:0000313" key="13">
    <source>
        <dbReference type="Proteomes" id="UP000001542"/>
    </source>
</evidence>
<dbReference type="RefSeq" id="XP_001314412.1">
    <property type="nucleotide sequence ID" value="XM_001314393.1"/>
</dbReference>
<dbReference type="KEGG" id="tva:4759693"/>
<dbReference type="VEuPathDB" id="TrichDB:TVAGG3_0186320"/>
<sequence>MKARSCLRNKKRQPRKVDKIGNYTVMKKDFASGAFGSVAQCKTDDQQIVAIKKVIWNKSIKSQEYDILLSLDHRNIVKVYDHIVDSESNQSKVNEFIVMEYLNESLFDYMIEFNQNQKRIPMLDIKLFAYQIFSALNYIHSKGIAHCDLKPENILLDRSSGIIKVADFGSAQYITQASANNTYIVSRFYRAPELLIDAKQYDTAVDIWSTGCIIVEMLTGHTLFHSNNSDEQLKAILKVLGKPSFDDLHSIPHKKVVPQYRDQTTPIESIIPSNTPQDLKELLKSILVFNPKKRPTALECMNHKFFDELFVPDTTMPDGTPLPQLDRQNLK</sequence>
<dbReference type="Proteomes" id="UP000001542">
    <property type="component" value="Unassembled WGS sequence"/>
</dbReference>
<dbReference type="GO" id="GO:0005524">
    <property type="term" value="F:ATP binding"/>
    <property type="evidence" value="ECO:0007669"/>
    <property type="project" value="UniProtKB-KW"/>
</dbReference>
<dbReference type="OMA" id="PHANRGE"/>
<dbReference type="InterPro" id="IPR011009">
    <property type="entry name" value="Kinase-like_dom_sf"/>
</dbReference>
<dbReference type="GO" id="GO:0005634">
    <property type="term" value="C:nucleus"/>
    <property type="evidence" value="ECO:0000318"/>
    <property type="project" value="GO_Central"/>
</dbReference>
<name>A2EZN0_TRIV3</name>
<reference evidence="12" key="2">
    <citation type="journal article" date="2007" name="Science">
        <title>Draft genome sequence of the sexually transmitted pathogen Trichomonas vaginalis.</title>
        <authorList>
            <person name="Carlton J.M."/>
            <person name="Hirt R.P."/>
            <person name="Silva J.C."/>
            <person name="Delcher A.L."/>
            <person name="Schatz M."/>
            <person name="Zhao Q."/>
            <person name="Wortman J.R."/>
            <person name="Bidwell S.L."/>
            <person name="Alsmark U.C.M."/>
            <person name="Besteiro S."/>
            <person name="Sicheritz-Ponten T."/>
            <person name="Noel C.J."/>
            <person name="Dacks J.B."/>
            <person name="Foster P.G."/>
            <person name="Simillion C."/>
            <person name="Van de Peer Y."/>
            <person name="Miranda-Saavedra D."/>
            <person name="Barton G.J."/>
            <person name="Westrop G.D."/>
            <person name="Mueller S."/>
            <person name="Dessi D."/>
            <person name="Fiori P.L."/>
            <person name="Ren Q."/>
            <person name="Paulsen I."/>
            <person name="Zhang H."/>
            <person name="Bastida-Corcuera F.D."/>
            <person name="Simoes-Barbosa A."/>
            <person name="Brown M.T."/>
            <person name="Hayes R.D."/>
            <person name="Mukherjee M."/>
            <person name="Okumura C.Y."/>
            <person name="Schneider R."/>
            <person name="Smith A.J."/>
            <person name="Vanacova S."/>
            <person name="Villalvazo M."/>
            <person name="Haas B.J."/>
            <person name="Pertea M."/>
            <person name="Feldblyum T.V."/>
            <person name="Utterback T.R."/>
            <person name="Shu C.L."/>
            <person name="Osoegawa K."/>
            <person name="de Jong P.J."/>
            <person name="Hrdy I."/>
            <person name="Horvathova L."/>
            <person name="Zubacova Z."/>
            <person name="Dolezal P."/>
            <person name="Malik S.B."/>
            <person name="Logsdon J.M. Jr."/>
            <person name="Henze K."/>
            <person name="Gupta A."/>
            <person name="Wang C.C."/>
            <person name="Dunne R.L."/>
            <person name="Upcroft J.A."/>
            <person name="Upcroft P."/>
            <person name="White O."/>
            <person name="Salzberg S.L."/>
            <person name="Tang P."/>
            <person name="Chiu C.-H."/>
            <person name="Lee Y.-S."/>
            <person name="Embley T.M."/>
            <person name="Coombs G.H."/>
            <person name="Mottram J.C."/>
            <person name="Tachezy J."/>
            <person name="Fraser-Liggett C.M."/>
            <person name="Johnson P.J."/>
        </authorList>
    </citation>
    <scope>NUCLEOTIDE SEQUENCE [LARGE SCALE GENOMIC DNA]</scope>
    <source>
        <strain evidence="12">G3</strain>
    </source>
</reference>
<dbReference type="InterPro" id="IPR000719">
    <property type="entry name" value="Prot_kinase_dom"/>
</dbReference>
<dbReference type="PROSITE" id="PS00108">
    <property type="entry name" value="PROTEIN_KINASE_ST"/>
    <property type="match status" value="1"/>
</dbReference>
<dbReference type="SMR" id="A2EZN0"/>
<proteinExistence type="inferred from homology"/>
<keyword evidence="13" id="KW-1185">Reference proteome</keyword>
<accession>A2EZN0</accession>
<dbReference type="InterPro" id="IPR039192">
    <property type="entry name" value="STKc_GSK3"/>
</dbReference>
<evidence type="ECO:0000256" key="1">
    <source>
        <dbReference type="ARBA" id="ARBA00005527"/>
    </source>
</evidence>
<evidence type="ECO:0000256" key="8">
    <source>
        <dbReference type="ARBA" id="ARBA00022840"/>
    </source>
</evidence>
<dbReference type="AlphaFoldDB" id="A2EZN0"/>
<evidence type="ECO:0000256" key="4">
    <source>
        <dbReference type="ARBA" id="ARBA00022553"/>
    </source>
</evidence>
<comment type="catalytic activity">
    <reaction evidence="10">
        <text>L-seryl-[protein] + ATP = O-phospho-L-seryl-[protein] + ADP + H(+)</text>
        <dbReference type="Rhea" id="RHEA:17989"/>
        <dbReference type="Rhea" id="RHEA-COMP:9863"/>
        <dbReference type="Rhea" id="RHEA-COMP:11604"/>
        <dbReference type="ChEBI" id="CHEBI:15378"/>
        <dbReference type="ChEBI" id="CHEBI:29999"/>
        <dbReference type="ChEBI" id="CHEBI:30616"/>
        <dbReference type="ChEBI" id="CHEBI:83421"/>
        <dbReference type="ChEBI" id="CHEBI:456216"/>
        <dbReference type="EC" id="2.7.11.1"/>
    </reaction>
</comment>
<keyword evidence="4" id="KW-0597">Phosphoprotein</keyword>
<dbReference type="OrthoDB" id="5792074at2759"/>
<dbReference type="InterPro" id="IPR008271">
    <property type="entry name" value="Ser/Thr_kinase_AS"/>
</dbReference>
<dbReference type="FunFam" id="1.10.510.10:FF:000688">
    <property type="entry name" value="RIM11p Protein kinase"/>
    <property type="match status" value="1"/>
</dbReference>
<comment type="similarity">
    <text evidence="1">Belongs to the protein kinase superfamily. CMGC Ser/Thr protein kinase family. GSK-3 subfamily.</text>
</comment>
<dbReference type="PANTHER" id="PTHR24057">
    <property type="entry name" value="GLYCOGEN SYNTHASE KINASE-3 ALPHA"/>
    <property type="match status" value="1"/>
</dbReference>
<dbReference type="STRING" id="5722.A2EZN0"/>
<dbReference type="GO" id="GO:0004674">
    <property type="term" value="F:protein serine/threonine kinase activity"/>
    <property type="evidence" value="ECO:0000318"/>
    <property type="project" value="GO_Central"/>
</dbReference>
<keyword evidence="6" id="KW-0547">Nucleotide-binding</keyword>
<organism evidence="12 13">
    <name type="scientific">Trichomonas vaginalis (strain ATCC PRA-98 / G3)</name>
    <dbReference type="NCBI Taxonomy" id="412133"/>
    <lineage>
        <taxon>Eukaryota</taxon>
        <taxon>Metamonada</taxon>
        <taxon>Parabasalia</taxon>
        <taxon>Trichomonadida</taxon>
        <taxon>Trichomonadidae</taxon>
        <taxon>Trichomonas</taxon>
    </lineage>
</organism>
<keyword evidence="3" id="KW-0723">Serine/threonine-protein kinase</keyword>